<dbReference type="Pfam" id="PF09250">
    <property type="entry name" value="Prim-Pol"/>
    <property type="match status" value="1"/>
</dbReference>
<dbReference type="InterPro" id="IPR014820">
    <property type="entry name" value="PriCT_1"/>
</dbReference>
<dbReference type="InterPro" id="IPR014015">
    <property type="entry name" value="Helicase_SF3_DNA-vir"/>
</dbReference>
<dbReference type="PANTHER" id="PTHR35372:SF2">
    <property type="entry name" value="SF3 HELICASE DOMAIN-CONTAINING PROTEIN"/>
    <property type="match status" value="1"/>
</dbReference>
<proteinExistence type="predicted"/>
<evidence type="ECO:0000313" key="5">
    <source>
        <dbReference type="EMBL" id="QJR43650.1"/>
    </source>
</evidence>
<accession>A0A6M4J9N3</accession>
<protein>
    <submittedName>
        <fullName evidence="5">Transcriptional regulator</fullName>
    </submittedName>
</protein>
<dbReference type="SUPFAM" id="SSF52540">
    <property type="entry name" value="P-loop containing nucleoside triphosphate hydrolases"/>
    <property type="match status" value="1"/>
</dbReference>
<dbReference type="NCBIfam" id="TIGR01613">
    <property type="entry name" value="primase_Cterm"/>
    <property type="match status" value="1"/>
</dbReference>
<dbReference type="InterPro" id="IPR051620">
    <property type="entry name" value="ORF904-like_C"/>
</dbReference>
<dbReference type="InterPro" id="IPR014818">
    <property type="entry name" value="Phage/plasmid_primase_P4_C"/>
</dbReference>
<name>A0A6M4J9N3_9MOLU</name>
<keyword evidence="6" id="KW-1185">Reference proteome</keyword>
<dbReference type="GO" id="GO:0005524">
    <property type="term" value="F:ATP binding"/>
    <property type="evidence" value="ECO:0007669"/>
    <property type="project" value="UniProtKB-KW"/>
</dbReference>
<dbReference type="GO" id="GO:0016787">
    <property type="term" value="F:hydrolase activity"/>
    <property type="evidence" value="ECO:0007669"/>
    <property type="project" value="UniProtKB-KW"/>
</dbReference>
<reference evidence="5 6" key="1">
    <citation type="submission" date="2020-05" db="EMBL/GenBank/DDBJ databases">
        <title>Novel Mycoplasma species detected in Mirounga angustirostris (northern elephant seal) from the USA.</title>
        <authorList>
            <person name="Volokhov D.V."/>
        </authorList>
    </citation>
    <scope>NUCLEOTIDE SEQUENCE [LARGE SCALE GENOMIC DNA]</scope>
    <source>
        <strain evidence="5 6">Mirounga ES2806-GEN</strain>
    </source>
</reference>
<dbReference type="InterPro" id="IPR045455">
    <property type="entry name" value="NrS-1_pol-like_helicase"/>
</dbReference>
<keyword evidence="1" id="KW-0547">Nucleotide-binding</keyword>
<dbReference type="PANTHER" id="PTHR35372">
    <property type="entry name" value="ATP BINDING PROTEIN-RELATED"/>
    <property type="match status" value="1"/>
</dbReference>
<dbReference type="RefSeq" id="WP_171111619.1">
    <property type="nucleotide sequence ID" value="NZ_CP053096.1"/>
</dbReference>
<organism evidence="5 6">
    <name type="scientific">Mycoplasma miroungigenitalium</name>
    <dbReference type="NCBI Taxonomy" id="754515"/>
    <lineage>
        <taxon>Bacteria</taxon>
        <taxon>Bacillati</taxon>
        <taxon>Mycoplasmatota</taxon>
        <taxon>Mollicutes</taxon>
        <taxon>Mycoplasmataceae</taxon>
        <taxon>Mycoplasma</taxon>
    </lineage>
</organism>
<dbReference type="Pfam" id="PF08708">
    <property type="entry name" value="PriCT_1"/>
    <property type="match status" value="1"/>
</dbReference>
<dbReference type="Gene3D" id="3.40.50.300">
    <property type="entry name" value="P-loop containing nucleotide triphosphate hydrolases"/>
    <property type="match status" value="1"/>
</dbReference>
<evidence type="ECO:0000256" key="1">
    <source>
        <dbReference type="ARBA" id="ARBA00022741"/>
    </source>
</evidence>
<evidence type="ECO:0000256" key="2">
    <source>
        <dbReference type="ARBA" id="ARBA00022801"/>
    </source>
</evidence>
<keyword evidence="2" id="KW-0378">Hydrolase</keyword>
<dbReference type="PROSITE" id="PS51206">
    <property type="entry name" value="SF3_HELICASE_1"/>
    <property type="match status" value="1"/>
</dbReference>
<dbReference type="EMBL" id="CP053096">
    <property type="protein sequence ID" value="QJR43650.1"/>
    <property type="molecule type" value="Genomic_DNA"/>
</dbReference>
<dbReference type="SUPFAM" id="SSF56747">
    <property type="entry name" value="Prim-pol domain"/>
    <property type="match status" value="1"/>
</dbReference>
<dbReference type="Proteomes" id="UP000500686">
    <property type="component" value="Chromosome"/>
</dbReference>
<evidence type="ECO:0000256" key="3">
    <source>
        <dbReference type="ARBA" id="ARBA00022840"/>
    </source>
</evidence>
<dbReference type="InterPro" id="IPR006500">
    <property type="entry name" value="Helicase_put_C_phage/plasmid"/>
</dbReference>
<dbReference type="InterPro" id="IPR027417">
    <property type="entry name" value="P-loop_NTPase"/>
</dbReference>
<feature type="domain" description="SF3 helicase" evidence="4">
    <location>
        <begin position="380"/>
        <end position="535"/>
    </location>
</feature>
<evidence type="ECO:0000313" key="6">
    <source>
        <dbReference type="Proteomes" id="UP000500686"/>
    </source>
</evidence>
<dbReference type="AlphaFoldDB" id="A0A6M4J9N3"/>
<sequence length="672" mass="77556">MEKHIDKKAFNNFLENSSFIVVNSDKQPVKSFKDATDRSRLEDVVSENNLGLYLEDEWVVIDVDSKDNASAGEKLLEVIDYYGWQCNVMKTTRGYHFWFKKSADIKNYVNIVLPVGIRADIKASGRNAYVVIKKDGKFRDWIRFYKAVDKLPTELSPISLQAFQDLECPVGLLEGSRHDNLFRRIATLANAYWSKQKAYNLINVINSLLFASPLDAAEIEGIFSRSHTFFEQTKQGFYDADGKLQIFNVIDYIIAEFKIVRYGGNLFFYSEVESIYKLMQDNDIMRVIKSLIPKTKLLNIKEILNQIKISPKIPMKDIEPNVVALQNCYYDLSRFRRIPVDSNLFVINKINVTYDPRYKTEQKLKTVKNFLSDICSGNLRHVQLLLEFIGYSMTSHTNFQKSLLLYGQTASNGKSTFFDLLSYFFGTKNVSYLGFEELGRRFATSALLDKMVNIGADISTDYISEPSTFKKLVTGDYVSAEFKGKDRFAFKNKAKLIFATNKLPATQDKSNGFFRRFIIVPFDNEFTQERGNLDPKIKEKLLTPVNANSLFLLAIDALKNLTESGKFTKSDAINKLLIDYADSNNNVNVFILNDPLYTDDEIREGQSFINKTVVEKYNEYKRFCLEFSYKAYSLTKFREEVLLFFKPLKLTTRKIKKNDGVFDTFQKLIVKF</sequence>
<dbReference type="Pfam" id="PF08706">
    <property type="entry name" value="D5_N"/>
    <property type="match status" value="1"/>
</dbReference>
<dbReference type="KEGG" id="mmir:HLA87_02530"/>
<dbReference type="InterPro" id="IPR015330">
    <property type="entry name" value="DNA_primase/pol_bifunc_N"/>
</dbReference>
<dbReference type="Pfam" id="PF19263">
    <property type="entry name" value="DUF5906"/>
    <property type="match status" value="1"/>
</dbReference>
<keyword evidence="3" id="KW-0067">ATP-binding</keyword>
<gene>
    <name evidence="5" type="ORF">HLA87_02530</name>
</gene>
<evidence type="ECO:0000259" key="4">
    <source>
        <dbReference type="PROSITE" id="PS51206"/>
    </source>
</evidence>